<protein>
    <recommendedName>
        <fullName evidence="2">UPF0125 protein SAMN05192560_0813</fullName>
    </recommendedName>
</protein>
<evidence type="ECO:0000256" key="3">
    <source>
        <dbReference type="SAM" id="MobiDB-lite"/>
    </source>
</evidence>
<dbReference type="InterPro" id="IPR037021">
    <property type="entry name" value="RnfH_sf"/>
</dbReference>
<proteinExistence type="inferred from homology"/>
<dbReference type="AlphaFoldDB" id="A0A238YST6"/>
<comment type="similarity">
    <text evidence="1 2">Belongs to the UPF0125 (RnfH) family.</text>
</comment>
<dbReference type="HAMAP" id="MF_00460">
    <property type="entry name" value="UPF0125_RnfH"/>
    <property type="match status" value="1"/>
</dbReference>
<dbReference type="Gene3D" id="3.10.20.280">
    <property type="entry name" value="RnfH-like"/>
    <property type="match status" value="1"/>
</dbReference>
<dbReference type="PANTHER" id="PTHR37483">
    <property type="entry name" value="UPF0125 PROTEIN RATB"/>
    <property type="match status" value="1"/>
</dbReference>
<evidence type="ECO:0000256" key="2">
    <source>
        <dbReference type="HAMAP-Rule" id="MF_00460"/>
    </source>
</evidence>
<dbReference type="NCBIfam" id="NF002490">
    <property type="entry name" value="PRK01777.1"/>
    <property type="match status" value="1"/>
</dbReference>
<organism evidence="4 5">
    <name type="scientific">Methylobacillus rhizosphaerae</name>
    <dbReference type="NCBI Taxonomy" id="551994"/>
    <lineage>
        <taxon>Bacteria</taxon>
        <taxon>Pseudomonadati</taxon>
        <taxon>Pseudomonadota</taxon>
        <taxon>Betaproteobacteria</taxon>
        <taxon>Nitrosomonadales</taxon>
        <taxon>Methylophilaceae</taxon>
        <taxon>Methylobacillus</taxon>
    </lineage>
</organism>
<gene>
    <name evidence="4" type="ORF">SAMN05192560_0813</name>
</gene>
<evidence type="ECO:0000256" key="1">
    <source>
        <dbReference type="ARBA" id="ARBA00010645"/>
    </source>
</evidence>
<dbReference type="SUPFAM" id="SSF54285">
    <property type="entry name" value="MoaD/ThiS"/>
    <property type="match status" value="1"/>
</dbReference>
<dbReference type="PANTHER" id="PTHR37483:SF1">
    <property type="entry name" value="UPF0125 PROTEIN RATB"/>
    <property type="match status" value="1"/>
</dbReference>
<dbReference type="OrthoDB" id="9796575at2"/>
<reference evidence="5" key="1">
    <citation type="submission" date="2017-06" db="EMBL/GenBank/DDBJ databases">
        <authorList>
            <person name="Varghese N."/>
            <person name="Submissions S."/>
        </authorList>
    </citation>
    <scope>NUCLEOTIDE SEQUENCE [LARGE SCALE GENOMIC DNA]</scope>
    <source>
        <strain evidence="5">Ca-68</strain>
    </source>
</reference>
<dbReference type="EMBL" id="FZOA01000003">
    <property type="protein sequence ID" value="SNR74187.1"/>
    <property type="molecule type" value="Genomic_DNA"/>
</dbReference>
<name>A0A238YST6_9PROT</name>
<dbReference type="RefSeq" id="WP_089374947.1">
    <property type="nucleotide sequence ID" value="NZ_FZOA01000003.1"/>
</dbReference>
<dbReference type="Proteomes" id="UP000198305">
    <property type="component" value="Unassembled WGS sequence"/>
</dbReference>
<keyword evidence="5" id="KW-1185">Reference proteome</keyword>
<feature type="region of interest" description="Disordered" evidence="3">
    <location>
        <begin position="79"/>
        <end position="110"/>
    </location>
</feature>
<accession>A0A238YST6</accession>
<evidence type="ECO:0000313" key="5">
    <source>
        <dbReference type="Proteomes" id="UP000198305"/>
    </source>
</evidence>
<dbReference type="InterPro" id="IPR016155">
    <property type="entry name" value="Mopterin_synth/thiamin_S_b"/>
</dbReference>
<dbReference type="Pfam" id="PF03658">
    <property type="entry name" value="Ub-RnfH"/>
    <property type="match status" value="1"/>
</dbReference>
<sequence length="110" mass="12117">MTTRIPVEVAHALPEKQMILKIEVAPGTTALQAVLQSGISDHFPGLDTNQLGIFGEVVQTDHILQAQDRVEIYRPLLADPKEARRKRASRDAAPRKGARKTTPSVAVRTR</sequence>
<evidence type="ECO:0000313" key="4">
    <source>
        <dbReference type="EMBL" id="SNR74187.1"/>
    </source>
</evidence>
<dbReference type="InterPro" id="IPR005346">
    <property type="entry name" value="RnfH"/>
</dbReference>